<dbReference type="eggNOG" id="COG0111">
    <property type="taxonomic scope" value="Bacteria"/>
</dbReference>
<dbReference type="SUPFAM" id="SSF51735">
    <property type="entry name" value="NAD(P)-binding Rossmann-fold domains"/>
    <property type="match status" value="1"/>
</dbReference>
<evidence type="ECO:0000256" key="1">
    <source>
        <dbReference type="ARBA" id="ARBA00023002"/>
    </source>
</evidence>
<dbReference type="EC" id="1.1.1.79" evidence="4"/>
<dbReference type="GO" id="GO:0051287">
    <property type="term" value="F:NAD binding"/>
    <property type="evidence" value="ECO:0007669"/>
    <property type="project" value="InterPro"/>
</dbReference>
<dbReference type="InterPro" id="IPR036291">
    <property type="entry name" value="NAD(P)-bd_dom_sf"/>
</dbReference>
<dbReference type="PANTHER" id="PTHR43333">
    <property type="entry name" value="2-HACID_DH_C DOMAIN-CONTAINING PROTEIN"/>
    <property type="match status" value="1"/>
</dbReference>
<dbReference type="GeneID" id="98300660"/>
<evidence type="ECO:0000313" key="4">
    <source>
        <dbReference type="EMBL" id="KFI81065.1"/>
    </source>
</evidence>
<accession>A0A087CCR5</accession>
<dbReference type="STRING" id="218140.BPSY_1471"/>
<gene>
    <name evidence="4" type="ORF">BPSY_1471</name>
</gene>
<evidence type="ECO:0000259" key="3">
    <source>
        <dbReference type="Pfam" id="PF02826"/>
    </source>
</evidence>
<dbReference type="GO" id="GO:0030267">
    <property type="term" value="F:glyoxylate reductase (NADPH) activity"/>
    <property type="evidence" value="ECO:0007669"/>
    <property type="project" value="UniProtKB-EC"/>
</dbReference>
<feature type="domain" description="D-isomer specific 2-hydroxyacid dehydrogenase NAD-binding" evidence="3">
    <location>
        <begin position="112"/>
        <end position="287"/>
    </location>
</feature>
<dbReference type="AlphaFoldDB" id="A0A087CCR5"/>
<evidence type="ECO:0000313" key="5">
    <source>
        <dbReference type="Proteomes" id="UP000029050"/>
    </source>
</evidence>
<name>A0A087CCR5_9BIFI</name>
<comment type="caution">
    <text evidence="4">The sequence shown here is derived from an EMBL/GenBank/DDBJ whole genome shotgun (WGS) entry which is preliminary data.</text>
</comment>
<protein>
    <submittedName>
        <fullName evidence="4">Phosphoglycerate dehydrogenase-related dehydrogenase</fullName>
        <ecNumber evidence="4">1.1.1.79</ecNumber>
        <ecNumber evidence="4">1.1.1.81</ecNumber>
    </submittedName>
</protein>
<dbReference type="EMBL" id="JGZI01000010">
    <property type="protein sequence ID" value="KFI81065.1"/>
    <property type="molecule type" value="Genomic_DNA"/>
</dbReference>
<reference evidence="4 5" key="1">
    <citation type="submission" date="2014-03" db="EMBL/GenBank/DDBJ databases">
        <title>Genomics of Bifidobacteria.</title>
        <authorList>
            <person name="Ventura M."/>
            <person name="Milani C."/>
            <person name="Lugli G.A."/>
        </authorList>
    </citation>
    <scope>NUCLEOTIDE SEQUENCE [LARGE SCALE GENOMIC DNA]</scope>
    <source>
        <strain evidence="4 5">LMG 21775</strain>
    </source>
</reference>
<dbReference type="GO" id="GO:0016618">
    <property type="term" value="F:hydroxypyruvate reductase [NAD(P)H] activity"/>
    <property type="evidence" value="ECO:0007669"/>
    <property type="project" value="UniProtKB-EC"/>
</dbReference>
<keyword evidence="2" id="KW-0520">NAD</keyword>
<evidence type="ECO:0000256" key="2">
    <source>
        <dbReference type="ARBA" id="ARBA00023027"/>
    </source>
</evidence>
<keyword evidence="5" id="KW-1185">Reference proteome</keyword>
<dbReference type="EC" id="1.1.1.81" evidence="4"/>
<dbReference type="Pfam" id="PF02826">
    <property type="entry name" value="2-Hacid_dh_C"/>
    <property type="match status" value="1"/>
</dbReference>
<dbReference type="InterPro" id="IPR006140">
    <property type="entry name" value="D-isomer_DH_NAD-bd"/>
</dbReference>
<dbReference type="SUPFAM" id="SSF52283">
    <property type="entry name" value="Formate/glycerate dehydrogenase catalytic domain-like"/>
    <property type="match status" value="1"/>
</dbReference>
<dbReference type="Proteomes" id="UP000029050">
    <property type="component" value="Unassembled WGS sequence"/>
</dbReference>
<sequence>MTCIVNCLPLNEEERQRFILAAGDVRQEFVVDGSSREGMNWKASIPENLRESASAIIGNVPIEQIRDCTSLEWLQTFSAGVDAYLKEGVLAPGVKVSSASGAYGLAVSEHLFAMMMALMKNLPSYRDLQREHQWSPLGRVQSPDGATVLVLGTGDIGAHFARLCKACGAHTVGVRRDAGKQVEGIDEMHAFEELDTLLGAADVIALALPSTPETRHIIDESRLRLMKSDAMVINAGRGDAIDCDALAAALHEQRISSAGLDVTDPEPLPAEHPLWNESRCLITPHVAGGTHLKQTADRIIDIALENVRRYVRGEDLLNRMR</sequence>
<dbReference type="RefSeq" id="WP_238556825.1">
    <property type="nucleotide sequence ID" value="NZ_JGZI01000010.1"/>
</dbReference>
<keyword evidence="1 4" id="KW-0560">Oxidoreductase</keyword>
<dbReference type="Gene3D" id="3.40.50.720">
    <property type="entry name" value="NAD(P)-binding Rossmann-like Domain"/>
    <property type="match status" value="2"/>
</dbReference>
<dbReference type="PANTHER" id="PTHR43333:SF1">
    <property type="entry name" value="D-ISOMER SPECIFIC 2-HYDROXYACID DEHYDROGENASE NAD-BINDING DOMAIN-CONTAINING PROTEIN"/>
    <property type="match status" value="1"/>
</dbReference>
<dbReference type="CDD" id="cd05300">
    <property type="entry name" value="2-Hacid_dh_1"/>
    <property type="match status" value="1"/>
</dbReference>
<proteinExistence type="predicted"/>
<organism evidence="4 5">
    <name type="scientific">Bifidobacterium psychraerophilum</name>
    <dbReference type="NCBI Taxonomy" id="218140"/>
    <lineage>
        <taxon>Bacteria</taxon>
        <taxon>Bacillati</taxon>
        <taxon>Actinomycetota</taxon>
        <taxon>Actinomycetes</taxon>
        <taxon>Bifidobacteriales</taxon>
        <taxon>Bifidobacteriaceae</taxon>
        <taxon>Bifidobacterium</taxon>
    </lineage>
</organism>